<dbReference type="EC" id="3.2.1.52" evidence="3"/>
<evidence type="ECO:0000313" key="4">
    <source>
        <dbReference type="Proteomes" id="UP000029223"/>
    </source>
</evidence>
<feature type="signal peptide" evidence="2">
    <location>
        <begin position="1"/>
        <end position="20"/>
    </location>
</feature>
<evidence type="ECO:0000256" key="2">
    <source>
        <dbReference type="SAM" id="SignalP"/>
    </source>
</evidence>
<dbReference type="InterPro" id="IPR029018">
    <property type="entry name" value="Hex-like_dom2"/>
</dbReference>
<dbReference type="Gene3D" id="3.30.379.10">
    <property type="entry name" value="Chitobiase/beta-hexosaminidase domain 2-like"/>
    <property type="match status" value="1"/>
</dbReference>
<keyword evidence="2" id="KW-0732">Signal</keyword>
<accession>A0ABQ0JKK9</accession>
<gene>
    <name evidence="3" type="ORF">JCM19239_3488</name>
</gene>
<keyword evidence="4" id="KW-1185">Reference proteome</keyword>
<proteinExistence type="predicted"/>
<reference evidence="4" key="2">
    <citation type="submission" date="2014-09" db="EMBL/GenBank/DDBJ databases">
        <authorList>
            <consortium name="NBRP consortium"/>
            <person name="Sawabe T."/>
            <person name="Meirelles P."/>
            <person name="Nakanishi M."/>
            <person name="Sayaka M."/>
            <person name="Hattori M."/>
            <person name="Ohkuma M."/>
        </authorList>
    </citation>
    <scope>NUCLEOTIDE SEQUENCE [LARGE SCALE GENOMIC DNA]</scope>
    <source>
        <strain evidence="4">JCM 19239</strain>
    </source>
</reference>
<organism evidence="3 4">
    <name type="scientific">Vibrio variabilis</name>
    <dbReference type="NCBI Taxonomy" id="990271"/>
    <lineage>
        <taxon>Bacteria</taxon>
        <taxon>Pseudomonadati</taxon>
        <taxon>Pseudomonadota</taxon>
        <taxon>Gammaproteobacteria</taxon>
        <taxon>Vibrionales</taxon>
        <taxon>Vibrionaceae</taxon>
        <taxon>Vibrio</taxon>
    </lineage>
</organism>
<evidence type="ECO:0000313" key="3">
    <source>
        <dbReference type="EMBL" id="GAL29291.1"/>
    </source>
</evidence>
<reference evidence="4" key="1">
    <citation type="submission" date="2014-09" db="EMBL/GenBank/DDBJ databases">
        <title>Vibrio variabilis JCM 19239. (C206) whole genome shotgun sequence.</title>
        <authorList>
            <person name="Sawabe T."/>
            <person name="Meirelles P."/>
            <person name="Nakanishi M."/>
            <person name="Sayaka M."/>
            <person name="Hattori M."/>
            <person name="Ohkuma M."/>
        </authorList>
    </citation>
    <scope>NUCLEOTIDE SEQUENCE [LARGE SCALE GENOMIC DNA]</scope>
    <source>
        <strain evidence="4">JCM 19239</strain>
    </source>
</reference>
<comment type="caution">
    <text evidence="3">The sequence shown here is derived from an EMBL/GenBank/DDBJ whole genome shotgun (WGS) entry which is preliminary data.</text>
</comment>
<dbReference type="Proteomes" id="UP000029223">
    <property type="component" value="Unassembled WGS sequence"/>
</dbReference>
<dbReference type="SUPFAM" id="SSF55545">
    <property type="entry name" value="beta-N-acetylhexosaminidase-like domain"/>
    <property type="match status" value="1"/>
</dbReference>
<dbReference type="GO" id="GO:0004563">
    <property type="term" value="F:beta-N-acetylhexosaminidase activity"/>
    <property type="evidence" value="ECO:0007669"/>
    <property type="project" value="UniProtKB-EC"/>
</dbReference>
<keyword evidence="1 3" id="KW-0378">Hydrolase</keyword>
<name>A0ABQ0JKK9_9VIBR</name>
<sequence length="124" mass="13721">MNKKLVSLLIAGTLTSTAWAMAPNTDLNLMPYPQTVELKQGNIVIDKDFSIFIKGYNSERVDATAKRFITRLERQTGLPTLNWQAESASDATLVIDIDDAPKASVQDINADESYTLNAQNGRLF</sequence>
<keyword evidence="3" id="KW-0326">Glycosidase</keyword>
<feature type="chain" id="PRO_5045946804" evidence="2">
    <location>
        <begin position="21"/>
        <end position="124"/>
    </location>
</feature>
<evidence type="ECO:0000256" key="1">
    <source>
        <dbReference type="ARBA" id="ARBA00022801"/>
    </source>
</evidence>
<protein>
    <submittedName>
        <fullName evidence="3">Beta-hexosaminidase</fullName>
        <ecNumber evidence="3">3.2.1.52</ecNumber>
    </submittedName>
</protein>
<dbReference type="EMBL" id="BBMS01000061">
    <property type="protein sequence ID" value="GAL29291.1"/>
    <property type="molecule type" value="Genomic_DNA"/>
</dbReference>